<keyword evidence="9" id="KW-0812">Transmembrane</keyword>
<keyword evidence="9" id="KW-0472">Membrane</keyword>
<dbReference type="Gene3D" id="1.10.8.60">
    <property type="match status" value="1"/>
</dbReference>
<dbReference type="CDD" id="cd19501">
    <property type="entry name" value="RecA-like_FtsH"/>
    <property type="match status" value="1"/>
</dbReference>
<keyword evidence="5" id="KW-0378">Hydrolase</keyword>
<dbReference type="SUPFAM" id="SSF52540">
    <property type="entry name" value="P-loop containing nucleoside triphosphate hydrolases"/>
    <property type="match status" value="1"/>
</dbReference>
<feature type="transmembrane region" description="Helical" evidence="9">
    <location>
        <begin position="82"/>
        <end position="100"/>
    </location>
</feature>
<evidence type="ECO:0000259" key="10">
    <source>
        <dbReference type="SMART" id="SM00382"/>
    </source>
</evidence>
<keyword evidence="6" id="KW-0862">Zinc</keyword>
<dbReference type="Pfam" id="PF01434">
    <property type="entry name" value="Peptidase_M41"/>
    <property type="match status" value="1"/>
</dbReference>
<evidence type="ECO:0000256" key="6">
    <source>
        <dbReference type="ARBA" id="ARBA00022833"/>
    </source>
</evidence>
<keyword evidence="4" id="KW-0479">Metal-binding</keyword>
<dbReference type="Gene3D" id="1.20.58.760">
    <property type="entry name" value="Peptidase M41"/>
    <property type="match status" value="1"/>
</dbReference>
<comment type="similarity">
    <text evidence="2">In the C-terminal section; belongs to the peptidase M41 family.</text>
</comment>
<dbReference type="GO" id="GO:0046872">
    <property type="term" value="F:metal ion binding"/>
    <property type="evidence" value="ECO:0007669"/>
    <property type="project" value="UniProtKB-KW"/>
</dbReference>
<comment type="cofactor">
    <cofactor evidence="1">
        <name>Zn(2+)</name>
        <dbReference type="ChEBI" id="CHEBI:29105"/>
    </cofactor>
</comment>
<name>A0A1U7LXK6_9FIRM</name>
<evidence type="ECO:0000256" key="8">
    <source>
        <dbReference type="RuleBase" id="RU003651"/>
    </source>
</evidence>
<dbReference type="InterPro" id="IPR003960">
    <property type="entry name" value="ATPase_AAA_CS"/>
</dbReference>
<accession>A0A1U7LXK6</accession>
<dbReference type="EMBL" id="MJIH01000008">
    <property type="protein sequence ID" value="OLR61706.1"/>
    <property type="molecule type" value="Genomic_DNA"/>
</dbReference>
<evidence type="ECO:0000313" key="11">
    <source>
        <dbReference type="EMBL" id="OLR61706.1"/>
    </source>
</evidence>
<dbReference type="InterPro" id="IPR041569">
    <property type="entry name" value="AAA_lid_3"/>
</dbReference>
<dbReference type="GO" id="GO:0004222">
    <property type="term" value="F:metalloendopeptidase activity"/>
    <property type="evidence" value="ECO:0007669"/>
    <property type="project" value="InterPro"/>
</dbReference>
<dbReference type="SMART" id="SM00382">
    <property type="entry name" value="AAA"/>
    <property type="match status" value="1"/>
</dbReference>
<evidence type="ECO:0000256" key="1">
    <source>
        <dbReference type="ARBA" id="ARBA00001947"/>
    </source>
</evidence>
<evidence type="ECO:0000256" key="5">
    <source>
        <dbReference type="ARBA" id="ARBA00022801"/>
    </source>
</evidence>
<dbReference type="InterPro" id="IPR003959">
    <property type="entry name" value="ATPase_AAA_core"/>
</dbReference>
<dbReference type="GO" id="GO:0005524">
    <property type="term" value="F:ATP binding"/>
    <property type="evidence" value="ECO:0007669"/>
    <property type="project" value="UniProtKB-KW"/>
</dbReference>
<dbReference type="PROSITE" id="PS00674">
    <property type="entry name" value="AAA"/>
    <property type="match status" value="1"/>
</dbReference>
<keyword evidence="8" id="KW-0067">ATP-binding</keyword>
<reference evidence="11 12" key="1">
    <citation type="journal article" date="2016" name="Appl. Environ. Microbiol.">
        <title>Function and Phylogeny of Bacterial Butyryl Coenzyme A:Acetate Transferases and Their Diversity in the Proximal Colon of Swine.</title>
        <authorList>
            <person name="Trachsel J."/>
            <person name="Bayles D.O."/>
            <person name="Looft T."/>
            <person name="Levine U.Y."/>
            <person name="Allen H.K."/>
        </authorList>
    </citation>
    <scope>NUCLEOTIDE SEQUENCE [LARGE SCALE GENOMIC DNA]</scope>
    <source>
        <strain evidence="11 12">35-6-1</strain>
    </source>
</reference>
<evidence type="ECO:0000256" key="7">
    <source>
        <dbReference type="ARBA" id="ARBA00023049"/>
    </source>
</evidence>
<dbReference type="Pfam" id="PF00004">
    <property type="entry name" value="AAA"/>
    <property type="match status" value="1"/>
</dbReference>
<dbReference type="Proteomes" id="UP000187166">
    <property type="component" value="Unassembled WGS sequence"/>
</dbReference>
<proteinExistence type="inferred from homology"/>
<dbReference type="GO" id="GO:0006508">
    <property type="term" value="P:proteolysis"/>
    <property type="evidence" value="ECO:0007669"/>
    <property type="project" value="UniProtKB-KW"/>
</dbReference>
<dbReference type="InterPro" id="IPR027417">
    <property type="entry name" value="P-loop_NTPase"/>
</dbReference>
<evidence type="ECO:0000256" key="3">
    <source>
        <dbReference type="ARBA" id="ARBA00022670"/>
    </source>
</evidence>
<evidence type="ECO:0000256" key="4">
    <source>
        <dbReference type="ARBA" id="ARBA00022723"/>
    </source>
</evidence>
<dbReference type="GO" id="GO:0016887">
    <property type="term" value="F:ATP hydrolysis activity"/>
    <property type="evidence" value="ECO:0007669"/>
    <property type="project" value="InterPro"/>
</dbReference>
<dbReference type="Pfam" id="PF17862">
    <property type="entry name" value="AAA_lid_3"/>
    <property type="match status" value="1"/>
</dbReference>
<dbReference type="SUPFAM" id="SSF140990">
    <property type="entry name" value="FtsH protease domain-like"/>
    <property type="match status" value="1"/>
</dbReference>
<sequence>MAGAETKSLNELPKISYQEFQKKVKDNEVKQLGYMDQELVVNGAYRTENPGYENFRKEMLEKDISFNQVQTKKELAGQMNKFFGNLLIVLAPLCIFYYIFSKMTMPVMGKGNEGSNKDQLTPVKSSIKFSDIAGNKESLTEIKNLVNFLKNPKEYEEMGAKMPKGYLLYGPPGTGKTLMAKAIAGESGVPMISMNGSSFINTYVGVGASKVRQLFAAARKNAPCIIFIDEIDAIAGNRNNQNGTSEHLQTLNALLAEMDGLSGNTANKNGDGVVILGATNLLESMDPALLRGGRFDRQIALSLPDEDDRLKMLQLHFKNKTLDSDINLENIAGETIGFSGADIASFANHAAILAVNHGNKVITRKDIDQALLEIITKGHEQVDKEQLEETRRITAYHEAGHAVLSLLMAGKRVPKVTIIPSTSGYGGVTFSLPKEGTYTSKKDLENDICVMYGGRAGEQFLLKDLERITIGASSDIQQATNIINNYLTRYGFSEYGMYNLDPSLDREEILKEAKKMSERLYNEAYNFILEHQDIYVEIAESLLKKESLNADELSRIVAKHLIENNEKALA</sequence>
<keyword evidence="9" id="KW-1133">Transmembrane helix</keyword>
<dbReference type="STRING" id="1465756.BIV18_09895"/>
<organism evidence="11 12">
    <name type="scientific">Peptoniphilus porci</name>
    <dbReference type="NCBI Taxonomy" id="2652280"/>
    <lineage>
        <taxon>Bacteria</taxon>
        <taxon>Bacillati</taxon>
        <taxon>Bacillota</taxon>
        <taxon>Tissierellia</taxon>
        <taxon>Tissierellales</taxon>
        <taxon>Peptoniphilaceae</taxon>
        <taxon>Peptoniphilus</taxon>
    </lineage>
</organism>
<evidence type="ECO:0000313" key="12">
    <source>
        <dbReference type="Proteomes" id="UP000187166"/>
    </source>
</evidence>
<dbReference type="PANTHER" id="PTHR23076">
    <property type="entry name" value="METALLOPROTEASE M41 FTSH"/>
    <property type="match status" value="1"/>
</dbReference>
<feature type="domain" description="AAA+ ATPase" evidence="10">
    <location>
        <begin position="162"/>
        <end position="305"/>
    </location>
</feature>
<keyword evidence="3" id="KW-0645">Protease</keyword>
<dbReference type="InterPro" id="IPR000642">
    <property type="entry name" value="Peptidase_M41"/>
</dbReference>
<dbReference type="GO" id="GO:0004176">
    <property type="term" value="F:ATP-dependent peptidase activity"/>
    <property type="evidence" value="ECO:0007669"/>
    <property type="project" value="InterPro"/>
</dbReference>
<dbReference type="PANTHER" id="PTHR23076:SF97">
    <property type="entry name" value="ATP-DEPENDENT ZINC METALLOPROTEASE YME1L1"/>
    <property type="match status" value="1"/>
</dbReference>
<keyword evidence="8" id="KW-0547">Nucleotide-binding</keyword>
<dbReference type="Gene3D" id="3.40.50.300">
    <property type="entry name" value="P-loop containing nucleotide triphosphate hydrolases"/>
    <property type="match status" value="1"/>
</dbReference>
<dbReference type="InterPro" id="IPR037219">
    <property type="entry name" value="Peptidase_M41-like"/>
</dbReference>
<dbReference type="AlphaFoldDB" id="A0A1U7LXK6"/>
<protein>
    <recommendedName>
        <fullName evidence="10">AAA+ ATPase domain-containing protein</fullName>
    </recommendedName>
</protein>
<dbReference type="FunFam" id="3.40.50.300:FF:002568">
    <property type="entry name" value="Cell division protein (FtsH)"/>
    <property type="match status" value="1"/>
</dbReference>
<keyword evidence="12" id="KW-1185">Reference proteome</keyword>
<evidence type="ECO:0000256" key="2">
    <source>
        <dbReference type="ARBA" id="ARBA00010044"/>
    </source>
</evidence>
<gene>
    <name evidence="11" type="ORF">BIV18_09895</name>
</gene>
<comment type="caution">
    <text evidence="11">The sequence shown here is derived from an EMBL/GenBank/DDBJ whole genome shotgun (WGS) entry which is preliminary data.</text>
</comment>
<comment type="similarity">
    <text evidence="8">Belongs to the AAA ATPase family.</text>
</comment>
<keyword evidence="7" id="KW-0482">Metalloprotease</keyword>
<dbReference type="InterPro" id="IPR003593">
    <property type="entry name" value="AAA+_ATPase"/>
</dbReference>
<evidence type="ECO:0000256" key="9">
    <source>
        <dbReference type="SAM" id="Phobius"/>
    </source>
</evidence>